<protein>
    <recommendedName>
        <fullName evidence="4">Transposase</fullName>
    </recommendedName>
</protein>
<organism evidence="2 3">
    <name type="scientific">Rotaria sordida</name>
    <dbReference type="NCBI Taxonomy" id="392033"/>
    <lineage>
        <taxon>Eukaryota</taxon>
        <taxon>Metazoa</taxon>
        <taxon>Spiralia</taxon>
        <taxon>Gnathifera</taxon>
        <taxon>Rotifera</taxon>
        <taxon>Eurotatoria</taxon>
        <taxon>Bdelloidea</taxon>
        <taxon>Philodinida</taxon>
        <taxon>Philodinidae</taxon>
        <taxon>Rotaria</taxon>
    </lineage>
</organism>
<dbReference type="InterPro" id="IPR012337">
    <property type="entry name" value="RNaseH-like_sf"/>
</dbReference>
<evidence type="ECO:0000313" key="3">
    <source>
        <dbReference type="Proteomes" id="UP000663864"/>
    </source>
</evidence>
<evidence type="ECO:0008006" key="4">
    <source>
        <dbReference type="Google" id="ProtNLM"/>
    </source>
</evidence>
<dbReference type="GO" id="GO:0006357">
    <property type="term" value="P:regulation of transcription by RNA polymerase II"/>
    <property type="evidence" value="ECO:0007669"/>
    <property type="project" value="TreeGrafter"/>
</dbReference>
<dbReference type="SUPFAM" id="SSF53098">
    <property type="entry name" value="Ribonuclease H-like"/>
    <property type="match status" value="1"/>
</dbReference>
<reference evidence="2" key="1">
    <citation type="submission" date="2021-02" db="EMBL/GenBank/DDBJ databases">
        <authorList>
            <person name="Nowell W R."/>
        </authorList>
    </citation>
    <scope>NUCLEOTIDE SEQUENCE</scope>
</reference>
<sequence length="558" mass="65102">MMIHDDNMDETKVRQLIEKKECVLIINSKDLSKAWNEIRLIAHKSTPTIPFIGWVACFYCSRPFRSHSAADVNGKRRNYGLTSALKHLDQCSSRKKEMAAKRKRQLNDENENDNNPNQSQQSSSSPTVNKTLSKFLYNKSILPKTWQNRIKEAECKYVVAGMHSFRSVEHDGLLQLAQTCVDIGATFGRVNVENIWYGRQSIRNECELKFHQYREDIKSIIQPYINDRTVSATVDLWRDDIIQRYYLDFTIFYMTEHWQLKHSILRCKYFDEQSKSAINIWSEIESIFDEFHLVIGDTPITTDEGANIKASLKNEIRCPCMAHRCSTTLECAWDKTNQLSFDFRCLTGSVSELRSFVARSGGLQAKLPKTVKKDSCTRPWRSYYIVYESVYSSYDSLIKLLEPMFEENKILSINQNLLKNIVDLMKRFSGIFDQLEFCNQPTLQNVVPSYYAMVDFVRLNSHDRPEIKILKEQIQIALESKYWTSIMQIHWIATFLDPSFRDLSFVNDKSYRLKQIKCIENGLYSMADDLKLEDVRKDNNTSESSKNERISGFDDHDI</sequence>
<feature type="compositionally biased region" description="Low complexity" evidence="1">
    <location>
        <begin position="113"/>
        <end position="126"/>
    </location>
</feature>
<dbReference type="PANTHER" id="PTHR46169">
    <property type="entry name" value="DNA REPLICATION-RELATED ELEMENT FACTOR, ISOFORM A"/>
    <property type="match status" value="1"/>
</dbReference>
<proteinExistence type="predicted"/>
<evidence type="ECO:0000313" key="2">
    <source>
        <dbReference type="EMBL" id="CAF1514208.1"/>
    </source>
</evidence>
<name>A0A815U3K9_9BILA</name>
<dbReference type="Gene3D" id="1.10.10.1070">
    <property type="entry name" value="Zinc finger, BED domain-containing"/>
    <property type="match status" value="1"/>
</dbReference>
<feature type="region of interest" description="Disordered" evidence="1">
    <location>
        <begin position="537"/>
        <end position="558"/>
    </location>
</feature>
<comment type="caution">
    <text evidence="2">The sequence shown here is derived from an EMBL/GenBank/DDBJ whole genome shotgun (WGS) entry which is preliminary data.</text>
</comment>
<dbReference type="GO" id="GO:0005634">
    <property type="term" value="C:nucleus"/>
    <property type="evidence" value="ECO:0007669"/>
    <property type="project" value="TreeGrafter"/>
</dbReference>
<dbReference type="Proteomes" id="UP000663864">
    <property type="component" value="Unassembled WGS sequence"/>
</dbReference>
<dbReference type="PANTHER" id="PTHR46169:SF17">
    <property type="entry name" value="HAT C-TERMINAL DIMERISATION DOMAIN-CONTAINING PROTEIN"/>
    <property type="match status" value="1"/>
</dbReference>
<accession>A0A815U3K9</accession>
<gene>
    <name evidence="2" type="ORF">ZHD862_LOCUS38064</name>
</gene>
<dbReference type="SUPFAM" id="SSF140996">
    <property type="entry name" value="Hermes dimerisation domain"/>
    <property type="match status" value="1"/>
</dbReference>
<dbReference type="InterPro" id="IPR052717">
    <property type="entry name" value="Vacuolar_transposase_reg"/>
</dbReference>
<evidence type="ECO:0000256" key="1">
    <source>
        <dbReference type="SAM" id="MobiDB-lite"/>
    </source>
</evidence>
<dbReference type="EMBL" id="CAJNOT010008020">
    <property type="protein sequence ID" value="CAF1514208.1"/>
    <property type="molecule type" value="Genomic_DNA"/>
</dbReference>
<feature type="region of interest" description="Disordered" evidence="1">
    <location>
        <begin position="92"/>
        <end position="127"/>
    </location>
</feature>
<dbReference type="AlphaFoldDB" id="A0A815U3K9"/>